<accession>X1LB25</accession>
<evidence type="ECO:0000313" key="2">
    <source>
        <dbReference type="EMBL" id="GAI16303.1"/>
    </source>
</evidence>
<dbReference type="InterPro" id="IPR052509">
    <property type="entry name" value="Metal_resp_DNA-bind_regulator"/>
</dbReference>
<dbReference type="EMBL" id="BARV01010801">
    <property type="protein sequence ID" value="GAI16303.1"/>
    <property type="molecule type" value="Genomic_DNA"/>
</dbReference>
<dbReference type="InterPro" id="IPR005149">
    <property type="entry name" value="Tscrpt_reg_PadR_N"/>
</dbReference>
<dbReference type="InterPro" id="IPR036390">
    <property type="entry name" value="WH_DNA-bd_sf"/>
</dbReference>
<dbReference type="AlphaFoldDB" id="X1LB25"/>
<reference evidence="2" key="1">
    <citation type="journal article" date="2014" name="Front. Microbiol.">
        <title>High frequency of phylogenetically diverse reductive dehalogenase-homologous genes in deep subseafloor sedimentary metagenomes.</title>
        <authorList>
            <person name="Kawai M."/>
            <person name="Futagami T."/>
            <person name="Toyoda A."/>
            <person name="Takaki Y."/>
            <person name="Nishi S."/>
            <person name="Hori S."/>
            <person name="Arai W."/>
            <person name="Tsubouchi T."/>
            <person name="Morono Y."/>
            <person name="Uchiyama I."/>
            <person name="Ito T."/>
            <person name="Fujiyama A."/>
            <person name="Inagaki F."/>
            <person name="Takami H."/>
        </authorList>
    </citation>
    <scope>NUCLEOTIDE SEQUENCE</scope>
    <source>
        <strain evidence="2">Expedition CK06-06</strain>
    </source>
</reference>
<proteinExistence type="predicted"/>
<dbReference type="Pfam" id="PF03551">
    <property type="entry name" value="PadR"/>
    <property type="match status" value="1"/>
</dbReference>
<evidence type="ECO:0000259" key="1">
    <source>
        <dbReference type="Pfam" id="PF03551"/>
    </source>
</evidence>
<gene>
    <name evidence="2" type="ORF">S06H3_20764</name>
</gene>
<dbReference type="Gene3D" id="1.10.10.10">
    <property type="entry name" value="Winged helix-like DNA-binding domain superfamily/Winged helix DNA-binding domain"/>
    <property type="match status" value="1"/>
</dbReference>
<protein>
    <recommendedName>
        <fullName evidence="1">Transcription regulator PadR N-terminal domain-containing protein</fullName>
    </recommendedName>
</protein>
<comment type="caution">
    <text evidence="2">The sequence shown here is derived from an EMBL/GenBank/DDBJ whole genome shotgun (WGS) entry which is preliminary data.</text>
</comment>
<dbReference type="InterPro" id="IPR036388">
    <property type="entry name" value="WH-like_DNA-bd_sf"/>
</dbReference>
<organism evidence="2">
    <name type="scientific">marine sediment metagenome</name>
    <dbReference type="NCBI Taxonomy" id="412755"/>
    <lineage>
        <taxon>unclassified sequences</taxon>
        <taxon>metagenomes</taxon>
        <taxon>ecological metagenomes</taxon>
    </lineage>
</organism>
<sequence length="110" mass="12540">MVSKALIAASTKPIILSILISGENYGYQIIQRVKKISGGTLDWSDGMLYPVLHRLEKDGFIVSQWKKSEEGRYRKYYSLTDLGKEELKAEKRQWLSVHSALAKLWKPIAA</sequence>
<dbReference type="SUPFAM" id="SSF46785">
    <property type="entry name" value="Winged helix' DNA-binding domain"/>
    <property type="match status" value="1"/>
</dbReference>
<name>X1LB25_9ZZZZ</name>
<dbReference type="PANTHER" id="PTHR33169:SF14">
    <property type="entry name" value="TRANSCRIPTIONAL REGULATOR RV3488"/>
    <property type="match status" value="1"/>
</dbReference>
<dbReference type="PANTHER" id="PTHR33169">
    <property type="entry name" value="PADR-FAMILY TRANSCRIPTIONAL REGULATOR"/>
    <property type="match status" value="1"/>
</dbReference>
<feature type="domain" description="Transcription regulator PadR N-terminal" evidence="1">
    <location>
        <begin position="15"/>
        <end position="88"/>
    </location>
</feature>